<feature type="domain" description="Xylose isomerase-like TIM barrel" evidence="1">
    <location>
        <begin position="19"/>
        <end position="271"/>
    </location>
</feature>
<dbReference type="RefSeq" id="WP_068040170.1">
    <property type="nucleotide sequence ID" value="NZ_JAAXOO010000002.1"/>
</dbReference>
<reference evidence="2 3" key="1">
    <citation type="submission" date="2020-04" db="EMBL/GenBank/DDBJ databases">
        <title>MicrobeNet Type strains.</title>
        <authorList>
            <person name="Nicholson A.C."/>
        </authorList>
    </citation>
    <scope>NUCLEOTIDE SEQUENCE [LARGE SCALE GENOMIC DNA]</scope>
    <source>
        <strain evidence="2 3">DSM 45078</strain>
    </source>
</reference>
<comment type="caution">
    <text evidence="2">The sequence shown here is derived from an EMBL/GenBank/DDBJ whole genome shotgun (WGS) entry which is preliminary data.</text>
</comment>
<dbReference type="EMBL" id="JAAXOO010000002">
    <property type="protein sequence ID" value="NKY33268.1"/>
    <property type="molecule type" value="Genomic_DNA"/>
</dbReference>
<dbReference type="InterPro" id="IPR050312">
    <property type="entry name" value="IolE/XylAMocC-like"/>
</dbReference>
<dbReference type="Proteomes" id="UP000565715">
    <property type="component" value="Unassembled WGS sequence"/>
</dbReference>
<dbReference type="Pfam" id="PF01261">
    <property type="entry name" value="AP_endonuc_2"/>
    <property type="match status" value="1"/>
</dbReference>
<proteinExistence type="predicted"/>
<gene>
    <name evidence="2" type="ORF">HGA13_09325</name>
</gene>
<evidence type="ECO:0000259" key="1">
    <source>
        <dbReference type="Pfam" id="PF01261"/>
    </source>
</evidence>
<dbReference type="InterPro" id="IPR036237">
    <property type="entry name" value="Xyl_isomerase-like_sf"/>
</dbReference>
<accession>A0A846XB61</accession>
<protein>
    <submittedName>
        <fullName evidence="2">Sugar phosphate isomerase/epimerase</fullName>
    </submittedName>
</protein>
<organism evidence="2 3">
    <name type="scientific">Nocardia speluncae</name>
    <dbReference type="NCBI Taxonomy" id="419477"/>
    <lineage>
        <taxon>Bacteria</taxon>
        <taxon>Bacillati</taxon>
        <taxon>Actinomycetota</taxon>
        <taxon>Actinomycetes</taxon>
        <taxon>Mycobacteriales</taxon>
        <taxon>Nocardiaceae</taxon>
        <taxon>Nocardia</taxon>
    </lineage>
</organism>
<dbReference type="InterPro" id="IPR013022">
    <property type="entry name" value="Xyl_isomerase-like_TIM-brl"/>
</dbReference>
<keyword evidence="3" id="KW-1185">Reference proteome</keyword>
<dbReference type="SUPFAM" id="SSF51658">
    <property type="entry name" value="Xylose isomerase-like"/>
    <property type="match status" value="1"/>
</dbReference>
<dbReference type="GO" id="GO:0016853">
    <property type="term" value="F:isomerase activity"/>
    <property type="evidence" value="ECO:0007669"/>
    <property type="project" value="UniProtKB-KW"/>
</dbReference>
<dbReference type="PANTHER" id="PTHR12110">
    <property type="entry name" value="HYDROXYPYRUVATE ISOMERASE"/>
    <property type="match status" value="1"/>
</dbReference>
<sequence length="288" mass="30846">MKLGVYSICLPALTPAEAIEAAADQGYAGIEWRVSPEVGDGNAPHFLTNNRCTVPPDPAAVGDICARTVAAGLEVIGLGVYVDFGDLTGVERAMRLARDAGAPRIRLRAPWMGPEGFHSLFAAGVSYFEQVAELAERFQVQALLEMHQRSVCPSASLAHRMVGRLDPDLVGVIYDVGNLVLEGYEDHAMALQILGAHLAHVHLKNAAFVASESGGVWTPTWTPMDDGIADIPRVLQLLSDSGYTDWVSVEDFSSARPDTEALGFNAEFLRRHAEFTLGGSACSTNGQV</sequence>
<dbReference type="Gene3D" id="3.20.20.150">
    <property type="entry name" value="Divalent-metal-dependent TIM barrel enzymes"/>
    <property type="match status" value="1"/>
</dbReference>
<name>A0A846XB61_9NOCA</name>
<evidence type="ECO:0000313" key="2">
    <source>
        <dbReference type="EMBL" id="NKY33268.1"/>
    </source>
</evidence>
<dbReference type="AlphaFoldDB" id="A0A846XB61"/>
<evidence type="ECO:0000313" key="3">
    <source>
        <dbReference type="Proteomes" id="UP000565715"/>
    </source>
</evidence>
<keyword evidence="2" id="KW-0413">Isomerase</keyword>